<evidence type="ECO:0000256" key="5">
    <source>
        <dbReference type="ARBA" id="ARBA00030602"/>
    </source>
</evidence>
<evidence type="ECO:0000313" key="7">
    <source>
        <dbReference type="EMBL" id="RVX17596.1"/>
    </source>
</evidence>
<dbReference type="EMBL" id="QGNW01000013">
    <property type="protein sequence ID" value="RVX17596.1"/>
    <property type="molecule type" value="Genomic_DNA"/>
</dbReference>
<organism evidence="7 8">
    <name type="scientific">Vitis vinifera</name>
    <name type="common">Grape</name>
    <dbReference type="NCBI Taxonomy" id="29760"/>
    <lineage>
        <taxon>Eukaryota</taxon>
        <taxon>Viridiplantae</taxon>
        <taxon>Streptophyta</taxon>
        <taxon>Embryophyta</taxon>
        <taxon>Tracheophyta</taxon>
        <taxon>Spermatophyta</taxon>
        <taxon>Magnoliopsida</taxon>
        <taxon>eudicotyledons</taxon>
        <taxon>Gunneridae</taxon>
        <taxon>Pentapetalae</taxon>
        <taxon>rosids</taxon>
        <taxon>Vitales</taxon>
        <taxon>Vitaceae</taxon>
        <taxon>Viteae</taxon>
        <taxon>Vitis</taxon>
    </lineage>
</organism>
<dbReference type="InterPro" id="IPR013024">
    <property type="entry name" value="GGCT-like"/>
</dbReference>
<evidence type="ECO:0000256" key="4">
    <source>
        <dbReference type="ARBA" id="ARBA00023315"/>
    </source>
</evidence>
<keyword evidence="3" id="KW-0808">Transferase</keyword>
<protein>
    <recommendedName>
        <fullName evidence="5">Putative gamma-glutamylcyclotransferase</fullName>
    </recommendedName>
</protein>
<proteinExistence type="inferred from homology"/>
<dbReference type="Gene3D" id="6.10.250.210">
    <property type="match status" value="1"/>
</dbReference>
<evidence type="ECO:0000313" key="8">
    <source>
        <dbReference type="Proteomes" id="UP000288805"/>
    </source>
</evidence>
<evidence type="ECO:0000259" key="6">
    <source>
        <dbReference type="Pfam" id="PF06094"/>
    </source>
</evidence>
<dbReference type="GO" id="GO:0016746">
    <property type="term" value="F:acyltransferase activity"/>
    <property type="evidence" value="ECO:0007669"/>
    <property type="project" value="UniProtKB-KW"/>
</dbReference>
<dbReference type="Pfam" id="PF06094">
    <property type="entry name" value="GGACT"/>
    <property type="match status" value="1"/>
</dbReference>
<dbReference type="Proteomes" id="UP000288805">
    <property type="component" value="Unassembled WGS sequence"/>
</dbReference>
<comment type="similarity">
    <text evidence="2">Belongs to the gamma-glutamylcyclotransferase family.</text>
</comment>
<evidence type="ECO:0000256" key="2">
    <source>
        <dbReference type="ARBA" id="ARBA00008861"/>
    </source>
</evidence>
<evidence type="ECO:0000256" key="1">
    <source>
        <dbReference type="ARBA" id="ARBA00002782"/>
    </source>
</evidence>
<feature type="domain" description="Gamma-glutamylcyclotransferase AIG2-like" evidence="6">
    <location>
        <begin position="14"/>
        <end position="150"/>
    </location>
</feature>
<dbReference type="PANTHER" id="PTHR31544">
    <property type="entry name" value="AIG2-LIKE PROTEIN D"/>
    <property type="match status" value="1"/>
</dbReference>
<name>A0A438K8R7_VITVI</name>
<dbReference type="InterPro" id="IPR009288">
    <property type="entry name" value="AIG2-like_dom"/>
</dbReference>
<dbReference type="InterPro" id="IPR036568">
    <property type="entry name" value="GGCT-like_sf"/>
</dbReference>
<comment type="caution">
    <text evidence="7">The sequence shown here is derived from an EMBL/GenBank/DDBJ whole genome shotgun (WGS) entry which is preliminary data.</text>
</comment>
<gene>
    <name evidence="7" type="primary">AIG2LD_0</name>
    <name evidence="7" type="ORF">CK203_003759</name>
</gene>
<dbReference type="AlphaFoldDB" id="A0A438K8R7"/>
<evidence type="ECO:0000256" key="3">
    <source>
        <dbReference type="ARBA" id="ARBA00022679"/>
    </source>
</evidence>
<dbReference type="InterPro" id="IPR045038">
    <property type="entry name" value="AIG2-like"/>
</dbReference>
<sequence>MAMASSAPQNLHAVFVYGSLLADEVVAVLLNRVPQSSLPSSTTCQSLHSLFLLFSRLDFGLVISQSRFCHRFSIKGRVYPAILPVENKKVTGRVLLGVTDPELNILDTFEDVEYDRRTVEVSLMDGPEKLQAKTYVWRNSNDTNLYGDWDFEQWKGVHMENFVKMTMSFVEELELPESMPRVTTYETFFQQGSDNPPMS</sequence>
<dbReference type="SUPFAM" id="SSF110857">
    <property type="entry name" value="Gamma-glutamyl cyclotransferase-like"/>
    <property type="match status" value="1"/>
</dbReference>
<keyword evidence="4" id="KW-0012">Acyltransferase</keyword>
<dbReference type="Gene3D" id="3.10.490.10">
    <property type="entry name" value="Gamma-glutamyl cyclotransferase-like"/>
    <property type="match status" value="1"/>
</dbReference>
<dbReference type="CDD" id="cd06661">
    <property type="entry name" value="GGCT_like"/>
    <property type="match status" value="1"/>
</dbReference>
<reference evidence="7 8" key="1">
    <citation type="journal article" date="2018" name="PLoS Genet.">
        <title>Population sequencing reveals clonal diversity and ancestral inbreeding in the grapevine cultivar Chardonnay.</title>
        <authorList>
            <person name="Roach M.J."/>
            <person name="Johnson D.L."/>
            <person name="Bohlmann J."/>
            <person name="van Vuuren H.J."/>
            <person name="Jones S.J."/>
            <person name="Pretorius I.S."/>
            <person name="Schmidt S.A."/>
            <person name="Borneman A.R."/>
        </authorList>
    </citation>
    <scope>NUCLEOTIDE SEQUENCE [LARGE SCALE GENOMIC DNA]</scope>
    <source>
        <strain evidence="8">cv. Chardonnay</strain>
        <tissue evidence="7">Leaf</tissue>
    </source>
</reference>
<comment type="function">
    <text evidence="1">Putative gamma-glutamylcyclotransferase.</text>
</comment>
<accession>A0A438K8R7</accession>
<dbReference type="PANTHER" id="PTHR31544:SF2">
    <property type="entry name" value="AIG2-LIKE PROTEIN D"/>
    <property type="match status" value="1"/>
</dbReference>